<name>I1IL23_BRADI</name>
<evidence type="ECO:0000313" key="6">
    <source>
        <dbReference type="EnsemblPlants" id="PNT63465"/>
    </source>
</evidence>
<dbReference type="FunFam" id="1.25.40.10:FF:002131">
    <property type="entry name" value="Putative pentatricopeptide repeat-containing protein At5g09950"/>
    <property type="match status" value="1"/>
</dbReference>
<dbReference type="Gene3D" id="1.25.40.10">
    <property type="entry name" value="Tetratricopeptide repeat domain"/>
    <property type="match status" value="4"/>
</dbReference>
<dbReference type="Gramene" id="KQJ88192">
    <property type="protein sequence ID" value="KQJ88192"/>
    <property type="gene ID" value="BRADI_4g16267v3"/>
</dbReference>
<dbReference type="RefSeq" id="XP_024310612.1">
    <property type="nucleotide sequence ID" value="XM_024454844.1"/>
</dbReference>
<dbReference type="PANTHER" id="PTHR47926:SF398">
    <property type="entry name" value="PENTATRICOPEPTIDE REPEAT-CONTAINING PROTEIN"/>
    <property type="match status" value="1"/>
</dbReference>
<dbReference type="EMBL" id="CM000883">
    <property type="protein sequence ID" value="PNT63467.1"/>
    <property type="molecule type" value="Genomic_DNA"/>
</dbReference>
<dbReference type="Gramene" id="PNT63464">
    <property type="protein sequence ID" value="PNT63464"/>
    <property type="gene ID" value="BRADI_4g16267v3"/>
</dbReference>
<dbReference type="EMBL" id="CM000883">
    <property type="protein sequence ID" value="PNT63465.1"/>
    <property type="molecule type" value="Genomic_DNA"/>
</dbReference>
<dbReference type="EnsemblPlants" id="PNT63464">
    <property type="protein sequence ID" value="PNT63464"/>
    <property type="gene ID" value="BRADI_4g16267v3"/>
</dbReference>
<dbReference type="EnsemblPlants" id="KQJ88193">
    <property type="protein sequence ID" value="KQJ88193"/>
    <property type="gene ID" value="BRADI_4g16267v3"/>
</dbReference>
<evidence type="ECO:0000256" key="3">
    <source>
        <dbReference type="PROSITE-ProRule" id="PRU00708"/>
    </source>
</evidence>
<dbReference type="AlphaFoldDB" id="I1IL23"/>
<dbReference type="NCBIfam" id="TIGR00756">
    <property type="entry name" value="PPR"/>
    <property type="match status" value="1"/>
</dbReference>
<dbReference type="Pfam" id="PF20431">
    <property type="entry name" value="E_motif"/>
    <property type="match status" value="1"/>
</dbReference>
<dbReference type="EnsemblPlants" id="PNT63465">
    <property type="protein sequence ID" value="PNT63465"/>
    <property type="gene ID" value="BRADI_4g16267v3"/>
</dbReference>
<dbReference type="FunFam" id="1.25.40.10:FF:000681">
    <property type="entry name" value="Pentatricopeptide repeat-containing protein"/>
    <property type="match status" value="1"/>
</dbReference>
<organism evidence="6">
    <name type="scientific">Brachypodium distachyon</name>
    <name type="common">Purple false brome</name>
    <name type="synonym">Trachynia distachya</name>
    <dbReference type="NCBI Taxonomy" id="15368"/>
    <lineage>
        <taxon>Eukaryota</taxon>
        <taxon>Viridiplantae</taxon>
        <taxon>Streptophyta</taxon>
        <taxon>Embryophyta</taxon>
        <taxon>Tracheophyta</taxon>
        <taxon>Spermatophyta</taxon>
        <taxon>Magnoliopsida</taxon>
        <taxon>Liliopsida</taxon>
        <taxon>Poales</taxon>
        <taxon>Poaceae</taxon>
        <taxon>BOP clade</taxon>
        <taxon>Pooideae</taxon>
        <taxon>Stipodae</taxon>
        <taxon>Brachypodieae</taxon>
        <taxon>Brachypodium</taxon>
    </lineage>
</organism>
<dbReference type="EnsemblPlants" id="PNT63468">
    <property type="protein sequence ID" value="PNT63468"/>
    <property type="gene ID" value="BRADI_4g16267v3"/>
</dbReference>
<proteinExistence type="predicted"/>
<dbReference type="eggNOG" id="KOG4197">
    <property type="taxonomic scope" value="Eukaryota"/>
</dbReference>
<dbReference type="Gramene" id="KQJ88193">
    <property type="protein sequence ID" value="KQJ88193"/>
    <property type="gene ID" value="BRADI_4g16267v3"/>
</dbReference>
<dbReference type="EMBL" id="CM000883">
    <property type="protein sequence ID" value="PNT63464.1"/>
    <property type="molecule type" value="Genomic_DNA"/>
</dbReference>
<dbReference type="FunFam" id="1.25.40.10:FF:001211">
    <property type="entry name" value="Pentatricopeptide repeat-containing protein"/>
    <property type="match status" value="1"/>
</dbReference>
<feature type="domain" description="DYW" evidence="4">
    <location>
        <begin position="597"/>
        <end position="689"/>
    </location>
</feature>
<dbReference type="Pfam" id="PF14432">
    <property type="entry name" value="DYW_deaminase"/>
    <property type="match status" value="1"/>
</dbReference>
<dbReference type="OrthoDB" id="750109at2759"/>
<dbReference type="Gramene" id="PNT63465">
    <property type="protein sequence ID" value="PNT63465"/>
    <property type="gene ID" value="BRADI_4g16267v3"/>
</dbReference>
<sequence>MRPAAAADPQLLGAAFEAAISSRSPRLGRAAHARALRLLSPGLPPFICAHLVNLYSKLDLPAAAASALASDPNPTVVSFTAFISGAAQHARPLAALSAFAAMLRVGLRPNDFTFPSAFKAAACAPPRCSTVGPQIHALALRFGYLPGDPFVSCAAMDMYFKTGCLGLARRLFEEMPNRNVIAWNAVMTNAVIDGRPLETFKAYFGLREAGGMPNVVSVCAFFNACAGAMFLSLGEQFHGFVVTCGFDMDVSVSNAMVDFYGKCRCAGKARAVFDGMRVRNSVSWCSMIVAYAQHGAEEDALAVYMGARNTGEEPTDFMVSSVLTTCAGLLGLNFGRALHAVAVRSCIDANIFVASALVDMYGKCGGVEDAEQVFLDMPERNLVTWNAMIGGYAHIGDAQNALAVFDAMIRSGGTSPNHITLVNVITACSRGGLTKDGYELFDTMRERFGVEPRTEHYACVVDLLGRAGMEERAYEIIQRMPMRPSISVWGALLGACKMHGKTELGRIASEKLFELDPQDSGNHVLLSNMLASAGRWAEATDVRKEMKNVGIKKEPGCSWITWKNVVHVFYAKDTKHDRNSEIQALLAKLKKQMQASGYMPDTQYSLYDVEEEEKETEVFQHSEKLALAFGLIHIPPSVPIRITKNLRICVDCHRAFKFVSGIVGREIIVRDNNRFHYFKQFECSCKDYW</sequence>
<dbReference type="RefSeq" id="XP_024310611.1">
    <property type="nucleotide sequence ID" value="XM_024454843.1"/>
</dbReference>
<feature type="repeat" description="PPR" evidence="3">
    <location>
        <begin position="381"/>
        <end position="415"/>
    </location>
</feature>
<dbReference type="EMBL" id="CM000883">
    <property type="protein sequence ID" value="KQJ88192.1"/>
    <property type="molecule type" value="Genomic_DNA"/>
</dbReference>
<keyword evidence="7" id="KW-1185">Reference proteome</keyword>
<feature type="repeat" description="PPR" evidence="3">
    <location>
        <begin position="75"/>
        <end position="109"/>
    </location>
</feature>
<dbReference type="KEGG" id="bdi:100823088"/>
<reference evidence="5 6" key="1">
    <citation type="journal article" date="2010" name="Nature">
        <title>Genome sequencing and analysis of the model grass Brachypodium distachyon.</title>
        <authorList>
            <consortium name="International Brachypodium Initiative"/>
        </authorList>
    </citation>
    <scope>NUCLEOTIDE SEQUENCE [LARGE SCALE GENOMIC DNA]</scope>
    <source>
        <strain evidence="5">Bd21</strain>
        <strain evidence="6">cv. Bd21</strain>
    </source>
</reference>
<dbReference type="EMBL" id="CM000883">
    <property type="protein sequence ID" value="PNT63468.1"/>
    <property type="molecule type" value="Genomic_DNA"/>
</dbReference>
<gene>
    <name evidence="6" type="primary">LOC100823088</name>
    <name evidence="5" type="ORF">BRADI_4g16267v3</name>
</gene>
<dbReference type="Gramene" id="PNT63466">
    <property type="protein sequence ID" value="PNT63466"/>
    <property type="gene ID" value="BRADI_4g16267v3"/>
</dbReference>
<dbReference type="EnsemblPlants" id="PNT63466">
    <property type="protein sequence ID" value="PNT63466"/>
    <property type="gene ID" value="BRADI_4g16267v3"/>
</dbReference>
<evidence type="ECO:0000256" key="2">
    <source>
        <dbReference type="ARBA" id="ARBA00022946"/>
    </source>
</evidence>
<dbReference type="RefSeq" id="XP_003575959.1">
    <property type="nucleotide sequence ID" value="XM_003575911.4"/>
</dbReference>
<feature type="repeat" description="PPR" evidence="3">
    <location>
        <begin position="280"/>
        <end position="314"/>
    </location>
</feature>
<evidence type="ECO:0000313" key="5">
    <source>
        <dbReference type="EMBL" id="KQJ88192.1"/>
    </source>
</evidence>
<dbReference type="EMBL" id="CM000883">
    <property type="protein sequence ID" value="PNT63466.1"/>
    <property type="molecule type" value="Genomic_DNA"/>
</dbReference>
<dbReference type="Gramene" id="PNT63467">
    <property type="protein sequence ID" value="PNT63467"/>
    <property type="gene ID" value="BRADI_4g16267v3"/>
</dbReference>
<dbReference type="InterPro" id="IPR011990">
    <property type="entry name" value="TPR-like_helical_dom_sf"/>
</dbReference>
<evidence type="ECO:0000313" key="7">
    <source>
        <dbReference type="Proteomes" id="UP000008810"/>
    </source>
</evidence>
<evidence type="ECO:0000259" key="4">
    <source>
        <dbReference type="Pfam" id="PF14432"/>
    </source>
</evidence>
<dbReference type="PROSITE" id="PS51375">
    <property type="entry name" value="PPR"/>
    <property type="match status" value="3"/>
</dbReference>
<dbReference type="OMA" id="WNACISN"/>
<reference evidence="5" key="2">
    <citation type="submission" date="2017-06" db="EMBL/GenBank/DDBJ databases">
        <title>WGS assembly of Brachypodium distachyon.</title>
        <authorList>
            <consortium name="The International Brachypodium Initiative"/>
            <person name="Lucas S."/>
            <person name="Harmon-Smith M."/>
            <person name="Lail K."/>
            <person name="Tice H."/>
            <person name="Grimwood J."/>
            <person name="Bruce D."/>
            <person name="Barry K."/>
            <person name="Shu S."/>
            <person name="Lindquist E."/>
            <person name="Wang M."/>
            <person name="Pitluck S."/>
            <person name="Vogel J.P."/>
            <person name="Garvin D.F."/>
            <person name="Mockler T.C."/>
            <person name="Schmutz J."/>
            <person name="Rokhsar D."/>
            <person name="Bevan M.W."/>
        </authorList>
    </citation>
    <scope>NUCLEOTIDE SEQUENCE</scope>
    <source>
        <strain evidence="5">Bd21</strain>
    </source>
</reference>
<dbReference type="EnsemblPlants" id="KQJ88192">
    <property type="protein sequence ID" value="KQJ88192"/>
    <property type="gene ID" value="BRADI_4g16267v3"/>
</dbReference>
<dbReference type="InterPro" id="IPR002885">
    <property type="entry name" value="PPR_rpt"/>
</dbReference>
<dbReference type="EnsemblPlants" id="PNT63467">
    <property type="protein sequence ID" value="PNT63467"/>
    <property type="gene ID" value="BRADI_4g16267v3"/>
</dbReference>
<dbReference type="InterPro" id="IPR032867">
    <property type="entry name" value="DYW_dom"/>
</dbReference>
<accession>I1IL23</accession>
<dbReference type="Proteomes" id="UP000008810">
    <property type="component" value="Chromosome 4"/>
</dbReference>
<keyword evidence="2" id="KW-0809">Transit peptide</keyword>
<dbReference type="InterPro" id="IPR046960">
    <property type="entry name" value="PPR_At4g14850-like_plant"/>
</dbReference>
<evidence type="ECO:0000256" key="1">
    <source>
        <dbReference type="ARBA" id="ARBA00022737"/>
    </source>
</evidence>
<dbReference type="GO" id="GO:0009451">
    <property type="term" value="P:RNA modification"/>
    <property type="evidence" value="ECO:0000318"/>
    <property type="project" value="GO_Central"/>
</dbReference>
<keyword evidence="1" id="KW-0677">Repeat</keyword>
<dbReference type="HOGENOM" id="CLU_002706_15_1_1"/>
<dbReference type="GO" id="GO:0008270">
    <property type="term" value="F:zinc ion binding"/>
    <property type="evidence" value="ECO:0007669"/>
    <property type="project" value="InterPro"/>
</dbReference>
<dbReference type="Pfam" id="PF13041">
    <property type="entry name" value="PPR_2"/>
    <property type="match status" value="1"/>
</dbReference>
<dbReference type="InterPro" id="IPR046848">
    <property type="entry name" value="E_motif"/>
</dbReference>
<dbReference type="GeneID" id="100823088"/>
<dbReference type="Gramene" id="PNT63468">
    <property type="protein sequence ID" value="PNT63468"/>
    <property type="gene ID" value="BRADI_4g16267v3"/>
</dbReference>
<dbReference type="EMBL" id="CM000883">
    <property type="protein sequence ID" value="KQJ88193.1"/>
    <property type="molecule type" value="Genomic_DNA"/>
</dbReference>
<protein>
    <recommendedName>
        <fullName evidence="4">DYW domain-containing protein</fullName>
    </recommendedName>
</protein>
<reference evidence="6" key="3">
    <citation type="submission" date="2018-08" db="UniProtKB">
        <authorList>
            <consortium name="EnsemblPlants"/>
        </authorList>
    </citation>
    <scope>IDENTIFICATION</scope>
    <source>
        <strain evidence="6">cv. Bd21</strain>
    </source>
</reference>
<dbReference type="Pfam" id="PF01535">
    <property type="entry name" value="PPR"/>
    <property type="match status" value="3"/>
</dbReference>
<dbReference type="PANTHER" id="PTHR47926">
    <property type="entry name" value="PENTATRICOPEPTIDE REPEAT-CONTAINING PROTEIN"/>
    <property type="match status" value="1"/>
</dbReference>
<dbReference type="GO" id="GO:0003723">
    <property type="term" value="F:RNA binding"/>
    <property type="evidence" value="ECO:0000318"/>
    <property type="project" value="GO_Central"/>
</dbReference>